<evidence type="ECO:0000256" key="2">
    <source>
        <dbReference type="SAM" id="MobiDB-lite"/>
    </source>
</evidence>
<feature type="domain" description="PPIase cyclophilin-type" evidence="3">
    <location>
        <begin position="15"/>
        <end position="140"/>
    </location>
</feature>
<accession>A0ABQ9UPK5</accession>
<gene>
    <name evidence="4" type="ORF">P7K49_024468</name>
</gene>
<dbReference type="EMBL" id="JASSZA010000011">
    <property type="protein sequence ID" value="KAK2099017.1"/>
    <property type="molecule type" value="Genomic_DNA"/>
</dbReference>
<protein>
    <recommendedName>
        <fullName evidence="1">Peptidyl-prolyl cis-trans isomerase</fullName>
        <shortName evidence="1">PPIase</shortName>
        <ecNumber evidence="1">5.2.1.8</ecNumber>
    </recommendedName>
</protein>
<dbReference type="Pfam" id="PF00160">
    <property type="entry name" value="Pro_isomerase"/>
    <property type="match status" value="1"/>
</dbReference>
<evidence type="ECO:0000313" key="5">
    <source>
        <dbReference type="Proteomes" id="UP001266305"/>
    </source>
</evidence>
<comment type="catalytic activity">
    <reaction evidence="1">
        <text>[protein]-peptidylproline (omega=180) = [protein]-peptidylproline (omega=0)</text>
        <dbReference type="Rhea" id="RHEA:16237"/>
        <dbReference type="Rhea" id="RHEA-COMP:10747"/>
        <dbReference type="Rhea" id="RHEA-COMP:10748"/>
        <dbReference type="ChEBI" id="CHEBI:83833"/>
        <dbReference type="ChEBI" id="CHEBI:83834"/>
        <dbReference type="EC" id="5.2.1.8"/>
    </reaction>
</comment>
<evidence type="ECO:0000259" key="3">
    <source>
        <dbReference type="PROSITE" id="PS50072"/>
    </source>
</evidence>
<evidence type="ECO:0000313" key="4">
    <source>
        <dbReference type="EMBL" id="KAK2099017.1"/>
    </source>
</evidence>
<keyword evidence="5" id="KW-1185">Reference proteome</keyword>
<keyword evidence="1" id="KW-0697">Rotamase</keyword>
<feature type="region of interest" description="Disordered" evidence="2">
    <location>
        <begin position="146"/>
        <end position="186"/>
    </location>
</feature>
<reference evidence="4 5" key="1">
    <citation type="submission" date="2023-05" db="EMBL/GenBank/DDBJ databases">
        <title>B98-5 Cell Line De Novo Hybrid Assembly: An Optical Mapping Approach.</title>
        <authorList>
            <person name="Kananen K."/>
            <person name="Auerbach J.A."/>
            <person name="Kautto E."/>
            <person name="Blachly J.S."/>
        </authorList>
    </citation>
    <scope>NUCLEOTIDE SEQUENCE [LARGE SCALE GENOMIC DNA]</scope>
    <source>
        <strain evidence="4">B95-8</strain>
        <tissue evidence="4">Cell line</tissue>
    </source>
</reference>
<name>A0ABQ9UPK5_SAGOE</name>
<feature type="compositionally biased region" description="Polar residues" evidence="2">
    <location>
        <begin position="160"/>
        <end position="172"/>
    </location>
</feature>
<dbReference type="PROSITE" id="PS50072">
    <property type="entry name" value="CSA_PPIASE_2"/>
    <property type="match status" value="1"/>
</dbReference>
<dbReference type="Gene3D" id="2.40.100.10">
    <property type="entry name" value="Cyclophilin-like"/>
    <property type="match status" value="1"/>
</dbReference>
<organism evidence="4 5">
    <name type="scientific">Saguinus oedipus</name>
    <name type="common">Cotton-top tamarin</name>
    <name type="synonym">Oedipomidas oedipus</name>
    <dbReference type="NCBI Taxonomy" id="9490"/>
    <lineage>
        <taxon>Eukaryota</taxon>
        <taxon>Metazoa</taxon>
        <taxon>Chordata</taxon>
        <taxon>Craniata</taxon>
        <taxon>Vertebrata</taxon>
        <taxon>Euteleostomi</taxon>
        <taxon>Mammalia</taxon>
        <taxon>Eutheria</taxon>
        <taxon>Euarchontoglires</taxon>
        <taxon>Primates</taxon>
        <taxon>Haplorrhini</taxon>
        <taxon>Platyrrhini</taxon>
        <taxon>Cebidae</taxon>
        <taxon>Callitrichinae</taxon>
        <taxon>Saguinus</taxon>
    </lineage>
</organism>
<dbReference type="InterPro" id="IPR002130">
    <property type="entry name" value="Cyclophilin-type_PPIase_dom"/>
</dbReference>
<keyword evidence="1" id="KW-0413">Isomerase</keyword>
<dbReference type="EC" id="5.2.1.8" evidence="1"/>
<evidence type="ECO:0000256" key="1">
    <source>
        <dbReference type="RuleBase" id="RU363019"/>
    </source>
</evidence>
<comment type="caution">
    <text evidence="4">The sequence shown here is derived from an EMBL/GenBank/DDBJ whole genome shotgun (WGS) entry which is preliminary data.</text>
</comment>
<dbReference type="Proteomes" id="UP001266305">
    <property type="component" value="Unassembled WGS sequence"/>
</dbReference>
<dbReference type="PANTHER" id="PTHR11071">
    <property type="entry name" value="PEPTIDYL-PROLYL CIS-TRANS ISOMERASE"/>
    <property type="match status" value="1"/>
</dbReference>
<feature type="compositionally biased region" description="Basic and acidic residues" evidence="2">
    <location>
        <begin position="173"/>
        <end position="186"/>
    </location>
</feature>
<comment type="similarity">
    <text evidence="1">Belongs to the cyclophilin-type PPIase family.</text>
</comment>
<sequence>MINPPPPHVLQHCCGYISFELLADKVLKMEENFCALNTGEKGFGDKGVPAFTELFRGMCQGGSFTYHNDTGGKSLYSKEFDDENFVLKHTAPGILSMVNAGPHTNGSQFFICTAKSERMDGQHVAFGKVKDGMSVVEALEPSFPGVYELRQEKQKPGPDGNSQEEGSMVMSNTKDKSSQDRVRTHQ</sequence>
<proteinExistence type="inferred from homology"/>
<comment type="function">
    <text evidence="1">PPIases accelerate the folding of proteins. It catalyzes the cis-trans isomerization of proline imidic peptide bonds in oligopeptides.</text>
</comment>
<dbReference type="PRINTS" id="PR00153">
    <property type="entry name" value="CSAPPISMRASE"/>
</dbReference>
<dbReference type="InterPro" id="IPR029000">
    <property type="entry name" value="Cyclophilin-like_dom_sf"/>
</dbReference>
<dbReference type="PANTHER" id="PTHR11071:SF532">
    <property type="entry name" value="PEPTIDYL-PROLYL CIS-TRANS ISOMERASE"/>
    <property type="match status" value="1"/>
</dbReference>
<dbReference type="SUPFAM" id="SSF50891">
    <property type="entry name" value="Cyclophilin-like"/>
    <property type="match status" value="1"/>
</dbReference>